<protein>
    <submittedName>
        <fullName evidence="6">ABC transporter ATP-binding protein</fullName>
    </submittedName>
</protein>
<name>A0ABQ2B4C1_9MICO</name>
<evidence type="ECO:0000256" key="2">
    <source>
        <dbReference type="ARBA" id="ARBA00022448"/>
    </source>
</evidence>
<organism evidence="6 7">
    <name type="scientific">Isoptericola cucumis</name>
    <dbReference type="NCBI Taxonomy" id="1776856"/>
    <lineage>
        <taxon>Bacteria</taxon>
        <taxon>Bacillati</taxon>
        <taxon>Actinomycetota</taxon>
        <taxon>Actinomycetes</taxon>
        <taxon>Micrococcales</taxon>
        <taxon>Promicromonosporaceae</taxon>
        <taxon>Isoptericola</taxon>
    </lineage>
</organism>
<dbReference type="PANTHER" id="PTHR43553">
    <property type="entry name" value="HEAVY METAL TRANSPORTER"/>
    <property type="match status" value="1"/>
</dbReference>
<comment type="caution">
    <text evidence="6">The sequence shown here is derived from an EMBL/GenBank/DDBJ whole genome shotgun (WGS) entry which is preliminary data.</text>
</comment>
<keyword evidence="2" id="KW-0813">Transport</keyword>
<gene>
    <name evidence="6" type="ORF">GCM10007368_10360</name>
</gene>
<proteinExistence type="inferred from homology"/>
<dbReference type="GO" id="GO:0005524">
    <property type="term" value="F:ATP binding"/>
    <property type="evidence" value="ECO:0007669"/>
    <property type="project" value="UniProtKB-KW"/>
</dbReference>
<dbReference type="InterPro" id="IPR050095">
    <property type="entry name" value="ECF_ABC_transporter_ATP-bd"/>
</dbReference>
<evidence type="ECO:0000256" key="3">
    <source>
        <dbReference type="ARBA" id="ARBA00022741"/>
    </source>
</evidence>
<dbReference type="InterPro" id="IPR027417">
    <property type="entry name" value="P-loop_NTPase"/>
</dbReference>
<dbReference type="InterPro" id="IPR003593">
    <property type="entry name" value="AAA+_ATPase"/>
</dbReference>
<dbReference type="PROSITE" id="PS00211">
    <property type="entry name" value="ABC_TRANSPORTER_1"/>
    <property type="match status" value="2"/>
</dbReference>
<dbReference type="InterPro" id="IPR015856">
    <property type="entry name" value="ABC_transpr_CbiO/EcfA_su"/>
</dbReference>
<evidence type="ECO:0000313" key="6">
    <source>
        <dbReference type="EMBL" id="GGI06277.1"/>
    </source>
</evidence>
<dbReference type="SMART" id="SM00382">
    <property type="entry name" value="AAA"/>
    <property type="match status" value="2"/>
</dbReference>
<evidence type="ECO:0000313" key="7">
    <source>
        <dbReference type="Proteomes" id="UP000632535"/>
    </source>
</evidence>
<dbReference type="Pfam" id="PF00005">
    <property type="entry name" value="ABC_tran"/>
    <property type="match status" value="2"/>
</dbReference>
<dbReference type="RefSeq" id="WP_188522603.1">
    <property type="nucleotide sequence ID" value="NZ_BMDG01000003.1"/>
</dbReference>
<feature type="domain" description="ABC transporter" evidence="5">
    <location>
        <begin position="10"/>
        <end position="237"/>
    </location>
</feature>
<feature type="domain" description="ABC transporter" evidence="5">
    <location>
        <begin position="269"/>
        <end position="486"/>
    </location>
</feature>
<dbReference type="CDD" id="cd03225">
    <property type="entry name" value="ABC_cobalt_CbiO_domain1"/>
    <property type="match status" value="1"/>
</dbReference>
<reference evidence="7" key="1">
    <citation type="journal article" date="2019" name="Int. J. Syst. Evol. Microbiol.">
        <title>The Global Catalogue of Microorganisms (GCM) 10K type strain sequencing project: providing services to taxonomists for standard genome sequencing and annotation.</title>
        <authorList>
            <consortium name="The Broad Institute Genomics Platform"/>
            <consortium name="The Broad Institute Genome Sequencing Center for Infectious Disease"/>
            <person name="Wu L."/>
            <person name="Ma J."/>
        </authorList>
    </citation>
    <scope>NUCLEOTIDE SEQUENCE [LARGE SCALE GENOMIC DNA]</scope>
    <source>
        <strain evidence="7">CCM 8653</strain>
    </source>
</reference>
<evidence type="ECO:0000256" key="4">
    <source>
        <dbReference type="ARBA" id="ARBA00022840"/>
    </source>
</evidence>
<keyword evidence="3" id="KW-0547">Nucleotide-binding</keyword>
<keyword evidence="7" id="KW-1185">Reference proteome</keyword>
<comment type="similarity">
    <text evidence="1">Belongs to the ABC transporter superfamily.</text>
</comment>
<dbReference type="Gene3D" id="3.40.50.300">
    <property type="entry name" value="P-loop containing nucleotide triphosphate hydrolases"/>
    <property type="match status" value="2"/>
</dbReference>
<dbReference type="PANTHER" id="PTHR43553:SF24">
    <property type="entry name" value="ENERGY-COUPLING FACTOR TRANSPORTER ATP-BINDING PROTEIN ECFA1"/>
    <property type="match status" value="1"/>
</dbReference>
<keyword evidence="4 6" id="KW-0067">ATP-binding</keyword>
<dbReference type="InterPro" id="IPR003439">
    <property type="entry name" value="ABC_transporter-like_ATP-bd"/>
</dbReference>
<dbReference type="Proteomes" id="UP000632535">
    <property type="component" value="Unassembled WGS sequence"/>
</dbReference>
<dbReference type="EMBL" id="BMDG01000003">
    <property type="protein sequence ID" value="GGI06277.1"/>
    <property type="molecule type" value="Genomic_DNA"/>
</dbReference>
<evidence type="ECO:0000259" key="5">
    <source>
        <dbReference type="PROSITE" id="PS50893"/>
    </source>
</evidence>
<sequence>MTGTSGAPRARLSGLCWRPVGRRRPVLDGLDLAVAPGERVGIVGPSGAGKSTILHALAGVLGDPLPGELTGTVHVDGVVGLVMQDPGAAVVAGRIGRDVAFGPENAALPRDEIWRRTRDAVSRVGLAYPLDRPTGALSGGELQRLALAGALACEPGLLLLDEPTSMLDPDAAAVVRRAVVDAVTTTSTSLVVVDHHLGPWLDHLHRVVVLGADGTVTHDVDPAVLRGDRRTGPAAELVRAGVWLPGAPVPEPLDVPARLVAPDGPGPAIDLDGLGVDVTVRGLRGRVTTRALDGVVARLPASRTTAVTGPSGSGKSTLVATLAGHLRPARGHVSGLPGRVRSRPLARAVGWVPQHPEHGLLTHRVADEVAATGRRLGVAVDVDELLGLLRLDHLADANPYRLSGGEKRRLALAAALAHRPGLVLLDEPTVGQDRHTWAAVAGWFGAAARHGATAVVSTHDPHLVDLADHRLDLGARPAAVAGTVTA</sequence>
<accession>A0ABQ2B4C1</accession>
<dbReference type="SUPFAM" id="SSF52540">
    <property type="entry name" value="P-loop containing nucleoside triphosphate hydrolases"/>
    <property type="match status" value="2"/>
</dbReference>
<evidence type="ECO:0000256" key="1">
    <source>
        <dbReference type="ARBA" id="ARBA00005417"/>
    </source>
</evidence>
<dbReference type="InterPro" id="IPR017871">
    <property type="entry name" value="ABC_transporter-like_CS"/>
</dbReference>
<dbReference type="PROSITE" id="PS50893">
    <property type="entry name" value="ABC_TRANSPORTER_2"/>
    <property type="match status" value="2"/>
</dbReference>